<evidence type="ECO:0000313" key="3">
    <source>
        <dbReference type="Proteomes" id="UP000612893"/>
    </source>
</evidence>
<keyword evidence="3" id="KW-1185">Reference proteome</keyword>
<comment type="caution">
    <text evidence="2">The sequence shown here is derived from an EMBL/GenBank/DDBJ whole genome shotgun (WGS) entry which is preliminary data.</text>
</comment>
<protein>
    <recommendedName>
        <fullName evidence="4">TrbC/VirB2 family protein</fullName>
    </recommendedName>
</protein>
<name>A0A934N5C9_9BACT</name>
<feature type="transmembrane region" description="Helical" evidence="1">
    <location>
        <begin position="30"/>
        <end position="55"/>
    </location>
</feature>
<evidence type="ECO:0000256" key="1">
    <source>
        <dbReference type="SAM" id="Phobius"/>
    </source>
</evidence>
<sequence>MPIILARTSFGAGEEIGTALNRMIAWTQTILIPMAILTFIVGIAFLMIGGTAGYLQRGKTLMVAAVIGVILGFLAGPIVNLAVTFVR</sequence>
<dbReference type="EMBL" id="JAEKNR010000003">
    <property type="protein sequence ID" value="MBJ7596481.1"/>
    <property type="molecule type" value="Genomic_DNA"/>
</dbReference>
<evidence type="ECO:0008006" key="4">
    <source>
        <dbReference type="Google" id="ProtNLM"/>
    </source>
</evidence>
<feature type="transmembrane region" description="Helical" evidence="1">
    <location>
        <begin position="61"/>
        <end position="86"/>
    </location>
</feature>
<gene>
    <name evidence="2" type="ORF">JF922_00105</name>
</gene>
<proteinExistence type="predicted"/>
<keyword evidence="1" id="KW-1133">Transmembrane helix</keyword>
<organism evidence="2 3">
    <name type="scientific">Candidatus Nephthysia bennettiae</name>
    <dbReference type="NCBI Taxonomy" id="3127016"/>
    <lineage>
        <taxon>Bacteria</taxon>
        <taxon>Bacillati</taxon>
        <taxon>Candidatus Dormiibacterota</taxon>
        <taxon>Candidatus Dormibacteria</taxon>
        <taxon>Candidatus Dormibacterales</taxon>
        <taxon>Candidatus Dormibacteraceae</taxon>
        <taxon>Candidatus Nephthysia</taxon>
    </lineage>
</organism>
<accession>A0A934N5C9</accession>
<dbReference type="Proteomes" id="UP000612893">
    <property type="component" value="Unassembled WGS sequence"/>
</dbReference>
<dbReference type="AlphaFoldDB" id="A0A934N5C9"/>
<reference evidence="2" key="1">
    <citation type="submission" date="2020-10" db="EMBL/GenBank/DDBJ databases">
        <title>Ca. Dormibacterota MAGs.</title>
        <authorList>
            <person name="Montgomery K."/>
        </authorList>
    </citation>
    <scope>NUCLEOTIDE SEQUENCE [LARGE SCALE GENOMIC DNA]</scope>
    <source>
        <strain evidence="2">SC8812_S17_10</strain>
    </source>
</reference>
<keyword evidence="1" id="KW-0812">Transmembrane</keyword>
<keyword evidence="1" id="KW-0472">Membrane</keyword>
<evidence type="ECO:0000313" key="2">
    <source>
        <dbReference type="EMBL" id="MBJ7596481.1"/>
    </source>
</evidence>
<dbReference type="RefSeq" id="WP_338198315.1">
    <property type="nucleotide sequence ID" value="NZ_JAEKNR010000003.1"/>
</dbReference>